<dbReference type="GeneID" id="8047873"/>
<reference evidence="3 4" key="1">
    <citation type="journal article" date="2009" name="Genome Res.">
        <title>Comparative genomics of the fungal pathogens Candida dubliniensis and Candida albicans.</title>
        <authorList>
            <person name="Jackson A.P."/>
            <person name="Gamble J.A."/>
            <person name="Yeomans T."/>
            <person name="Moran G.P."/>
            <person name="Saunders D."/>
            <person name="Harris D."/>
            <person name="Aslett M."/>
            <person name="Barrell J.F."/>
            <person name="Butler G."/>
            <person name="Citiulo F."/>
            <person name="Coleman D.C."/>
            <person name="de Groot P.W.J."/>
            <person name="Goodwin T.J."/>
            <person name="Quail M.A."/>
            <person name="McQuillan J."/>
            <person name="Munro C.A."/>
            <person name="Pain A."/>
            <person name="Poulter R.T."/>
            <person name="Rajandream M.A."/>
            <person name="Renauld H."/>
            <person name="Spiering M.J."/>
            <person name="Tivey A."/>
            <person name="Gow N.A.R."/>
            <person name="Barrell B."/>
            <person name="Sullivan D.J."/>
            <person name="Berriman M."/>
        </authorList>
    </citation>
    <scope>NUCLEOTIDE SEQUENCE [LARGE SCALE GENOMIC DNA]</scope>
    <source>
        <strain evidence="4">CD36 / ATCC MYA-646 / CBS 7987 / NCPF 3949 / NRRL Y-17841</strain>
    </source>
</reference>
<evidence type="ECO:0000256" key="1">
    <source>
        <dbReference type="SAM" id="Phobius"/>
    </source>
</evidence>
<dbReference type="EMBL" id="FM992691">
    <property type="protein sequence ID" value="CAX42255.1"/>
    <property type="molecule type" value="Genomic_DNA"/>
</dbReference>
<dbReference type="Proteomes" id="UP000002605">
    <property type="component" value="Chromosome 4"/>
</dbReference>
<organism evidence="3 4">
    <name type="scientific">Candida dubliniensis (strain CD36 / ATCC MYA-646 / CBS 7987 / NCPF 3949 / NRRL Y-17841)</name>
    <name type="common">Yeast</name>
    <dbReference type="NCBI Taxonomy" id="573826"/>
    <lineage>
        <taxon>Eukaryota</taxon>
        <taxon>Fungi</taxon>
        <taxon>Dikarya</taxon>
        <taxon>Ascomycota</taxon>
        <taxon>Saccharomycotina</taxon>
        <taxon>Pichiomycetes</taxon>
        <taxon>Debaryomycetaceae</taxon>
        <taxon>Candida/Lodderomyces clade</taxon>
        <taxon>Candida</taxon>
    </lineage>
</organism>
<keyword evidence="4" id="KW-1185">Reference proteome</keyword>
<dbReference type="VEuPathDB" id="FungiDB:CD36_43800"/>
<proteinExistence type="predicted"/>
<keyword evidence="1" id="KW-0472">Membrane</keyword>
<name>B9WG83_CANDC</name>
<dbReference type="KEGG" id="cdu:CD36_43800"/>
<keyword evidence="1" id="KW-0812">Transmembrane</keyword>
<accession>B9WG83</accession>
<dbReference type="PROSITE" id="PS51257">
    <property type="entry name" value="PROKAR_LIPOPROTEIN"/>
    <property type="match status" value="1"/>
</dbReference>
<feature type="transmembrane region" description="Helical" evidence="1">
    <location>
        <begin position="21"/>
        <end position="43"/>
    </location>
</feature>
<sequence>MKCICLQKYNKEESMKIFYRFGIVVSTAMVSISCSSFYLYLFFKKKTSISTITTTMVKTINVIICSPPPPNKQLFYILASSLQYTVKYLSVDFIKDPFNQLIDHSRAKIQKKPTSSLIEAFYVVTLLDVCTSLIVEKQYQQIFPPLTMKMMYSIYADYCHFICCHRHHRRISTNNRLC</sequence>
<dbReference type="HOGENOM" id="CLU_1510391_0_0_1"/>
<gene>
    <name evidence="2" type="ordered locus">Cd36_43800</name>
    <name evidence="3" type="ORF">CD36_43800</name>
</gene>
<keyword evidence="1" id="KW-1133">Transmembrane helix</keyword>
<dbReference type="CGD" id="CAL0000160530">
    <property type="gene designation" value="Cd36_43800"/>
</dbReference>
<evidence type="ECO:0000313" key="2">
    <source>
        <dbReference type="CGD" id="CAL0000160530"/>
    </source>
</evidence>
<dbReference type="AlphaFoldDB" id="B9WG83"/>
<dbReference type="RefSeq" id="XP_002420037.1">
    <property type="nucleotide sequence ID" value="XM_002419992.1"/>
</dbReference>
<evidence type="ECO:0000313" key="3">
    <source>
        <dbReference type="EMBL" id="CAX42255.1"/>
    </source>
</evidence>
<protein>
    <submittedName>
        <fullName evidence="3">Uncharacterized protein</fullName>
    </submittedName>
</protein>
<evidence type="ECO:0000313" key="4">
    <source>
        <dbReference type="Proteomes" id="UP000002605"/>
    </source>
</evidence>